<feature type="transmembrane region" description="Helical" evidence="1">
    <location>
        <begin position="12"/>
        <end position="30"/>
    </location>
</feature>
<feature type="transmembrane region" description="Helical" evidence="1">
    <location>
        <begin position="227"/>
        <end position="245"/>
    </location>
</feature>
<feature type="transmembrane region" description="Helical" evidence="1">
    <location>
        <begin position="324"/>
        <end position="342"/>
    </location>
</feature>
<organism evidence="2 3">
    <name type="scientific">[Clostridium] aminophilum</name>
    <dbReference type="NCBI Taxonomy" id="1526"/>
    <lineage>
        <taxon>Bacteria</taxon>
        <taxon>Bacillati</taxon>
        <taxon>Bacillota</taxon>
        <taxon>Clostridia</taxon>
        <taxon>Lachnospirales</taxon>
        <taxon>Lachnospiraceae</taxon>
    </lineage>
</organism>
<keyword evidence="1" id="KW-1133">Transmembrane helix</keyword>
<feature type="transmembrane region" description="Helical" evidence="1">
    <location>
        <begin position="94"/>
        <end position="118"/>
    </location>
</feature>
<dbReference type="Proteomes" id="UP000199820">
    <property type="component" value="Unassembled WGS sequence"/>
</dbReference>
<dbReference type="eggNOG" id="ENOG502Z7MK">
    <property type="taxonomic scope" value="Bacteria"/>
</dbReference>
<dbReference type="AlphaFoldDB" id="A0A1I0HJV3"/>
<sequence>MDEKRKITRRQRYSILSLIPVYFMTIGVLIDPPWRILNGMLRIVTEPDFLITDYIKIGGIGAAFLNAGLLMLMSIWLCYYLGLSEDGHTITSSCLMFGFSLFGKNLINIWAILLGVFLYSYYHKTHMSRYIYIGLYGTSLSPIITQIMYTVDLPYTPRFLLSVSVGIIIGFILPPLATSVHYAHQGYSLYNVGFAAGIVATVVVSVFKSFGINTHSRLIWSYGHNRLLFGVLAILFLGMILVALIDGGDIVIDKYRKVLKTTGMGGTDFLKNEGGSLVMLNMGINGLFATAAVIMVGGELNGPTIGGIFTIVGFSATGKHLRNIVPVMFGVWLSSVSGFWSADSPAALLAFLFSTTLAPIAGAFGVIPGIIAGFLHAAVAMQIGSLYDGMNLYNNGFAGGIVAIFMVPVIQSIRDRRARARGGISL</sequence>
<dbReference type="RefSeq" id="WP_074650221.1">
    <property type="nucleotide sequence ID" value="NZ_FOIL01000051.1"/>
</dbReference>
<accession>A0A1I0HJV3</accession>
<keyword evidence="1" id="KW-0472">Membrane</keyword>
<feature type="transmembrane region" description="Helical" evidence="1">
    <location>
        <begin position="57"/>
        <end position="82"/>
    </location>
</feature>
<dbReference type="STRING" id="1526.SAMN02910262_02042"/>
<keyword evidence="1" id="KW-0812">Transmembrane</keyword>
<evidence type="ECO:0000313" key="2">
    <source>
        <dbReference type="EMBL" id="SET83979.1"/>
    </source>
</evidence>
<feature type="transmembrane region" description="Helical" evidence="1">
    <location>
        <begin position="287"/>
        <end position="312"/>
    </location>
</feature>
<dbReference type="EMBL" id="FOIL01000051">
    <property type="protein sequence ID" value="SET83979.1"/>
    <property type="molecule type" value="Genomic_DNA"/>
</dbReference>
<feature type="transmembrane region" description="Helical" evidence="1">
    <location>
        <begin position="392"/>
        <end position="410"/>
    </location>
</feature>
<proteinExistence type="predicted"/>
<dbReference type="Pfam" id="PF07613">
    <property type="entry name" value="DUF1576"/>
    <property type="match status" value="2"/>
</dbReference>
<dbReference type="InterPro" id="IPR011470">
    <property type="entry name" value="DUF1576"/>
</dbReference>
<evidence type="ECO:0000313" key="3">
    <source>
        <dbReference type="Proteomes" id="UP000199820"/>
    </source>
</evidence>
<feature type="transmembrane region" description="Helical" evidence="1">
    <location>
        <begin position="189"/>
        <end position="207"/>
    </location>
</feature>
<feature type="transmembrane region" description="Helical" evidence="1">
    <location>
        <begin position="348"/>
        <end position="380"/>
    </location>
</feature>
<feature type="transmembrane region" description="Helical" evidence="1">
    <location>
        <begin position="130"/>
        <end position="151"/>
    </location>
</feature>
<name>A0A1I0HJV3_9FIRM</name>
<evidence type="ECO:0008006" key="4">
    <source>
        <dbReference type="Google" id="ProtNLM"/>
    </source>
</evidence>
<reference evidence="2 3" key="1">
    <citation type="submission" date="2016-10" db="EMBL/GenBank/DDBJ databases">
        <authorList>
            <person name="de Groot N.N."/>
        </authorList>
    </citation>
    <scope>NUCLEOTIDE SEQUENCE [LARGE SCALE GENOMIC DNA]</scope>
    <source>
        <strain evidence="2 3">KH1P1</strain>
    </source>
</reference>
<keyword evidence="3" id="KW-1185">Reference proteome</keyword>
<evidence type="ECO:0000256" key="1">
    <source>
        <dbReference type="SAM" id="Phobius"/>
    </source>
</evidence>
<gene>
    <name evidence="2" type="ORF">SAMN04487771_105118</name>
</gene>
<feature type="transmembrane region" description="Helical" evidence="1">
    <location>
        <begin position="158"/>
        <end position="177"/>
    </location>
</feature>
<protein>
    <recommendedName>
        <fullName evidence="4">DUF1576 domain-containing protein</fullName>
    </recommendedName>
</protein>